<dbReference type="AlphaFoldDB" id="A0AA38G4Q8"/>
<sequence length="210" mass="24189">IAVQPTWIVRQFQKWSPNVLFIKSTQKRIIALTFDDGPHKGITEEILDILKENGCRSTFFIIGSNMDDSPELVQRIVAEGHEVGNHTMHDVASWSLSRDVFEKQLLEVDDRLKNYFFTDETQTPIKWFRPGHGFYTRKMVQIAEAHGYRTALGSLFPLDTLFSNMGKHIAKYLLWRVHHGAIILLHDREPQATQTPEVLRILLPELKALG</sequence>
<dbReference type="InterPro" id="IPR011330">
    <property type="entry name" value="Glyco_hydro/deAcase_b/a-brl"/>
</dbReference>
<accession>A0AA38G4Q8</accession>
<feature type="non-terminal residue" evidence="2">
    <location>
        <position position="1"/>
    </location>
</feature>
<dbReference type="OMA" id="PNNYFRP"/>
<dbReference type="GO" id="GO:0005975">
    <property type="term" value="P:carbohydrate metabolic process"/>
    <property type="evidence" value="ECO:0007669"/>
    <property type="project" value="InterPro"/>
</dbReference>
<evidence type="ECO:0000313" key="3">
    <source>
        <dbReference type="Proteomes" id="UP000824469"/>
    </source>
</evidence>
<dbReference type="GO" id="GO:0004099">
    <property type="term" value="F:chitin deacetylase activity"/>
    <property type="evidence" value="ECO:0007669"/>
    <property type="project" value="UniProtKB-ARBA"/>
</dbReference>
<dbReference type="InterPro" id="IPR002509">
    <property type="entry name" value="NODB_dom"/>
</dbReference>
<evidence type="ECO:0000259" key="1">
    <source>
        <dbReference type="PROSITE" id="PS51677"/>
    </source>
</evidence>
<dbReference type="PANTHER" id="PTHR10587:SF137">
    <property type="entry name" value="4-DEOXY-4-FORMAMIDO-L-ARABINOSE-PHOSPHOUNDECAPRENOL DEFORMYLASE ARND-RELATED"/>
    <property type="match status" value="1"/>
</dbReference>
<comment type="caution">
    <text evidence="2">The sequence shown here is derived from an EMBL/GenBank/DDBJ whole genome shotgun (WGS) entry which is preliminary data.</text>
</comment>
<feature type="non-terminal residue" evidence="2">
    <location>
        <position position="210"/>
    </location>
</feature>
<dbReference type="PROSITE" id="PS51677">
    <property type="entry name" value="NODB"/>
    <property type="match status" value="1"/>
</dbReference>
<dbReference type="Proteomes" id="UP000824469">
    <property type="component" value="Unassembled WGS sequence"/>
</dbReference>
<dbReference type="Pfam" id="PF01522">
    <property type="entry name" value="Polysacc_deac_1"/>
    <property type="match status" value="1"/>
</dbReference>
<reference evidence="2 3" key="1">
    <citation type="journal article" date="2021" name="Nat. Plants">
        <title>The Taxus genome provides insights into paclitaxel biosynthesis.</title>
        <authorList>
            <person name="Xiong X."/>
            <person name="Gou J."/>
            <person name="Liao Q."/>
            <person name="Li Y."/>
            <person name="Zhou Q."/>
            <person name="Bi G."/>
            <person name="Li C."/>
            <person name="Du R."/>
            <person name="Wang X."/>
            <person name="Sun T."/>
            <person name="Guo L."/>
            <person name="Liang H."/>
            <person name="Lu P."/>
            <person name="Wu Y."/>
            <person name="Zhang Z."/>
            <person name="Ro D.K."/>
            <person name="Shang Y."/>
            <person name="Huang S."/>
            <person name="Yan J."/>
        </authorList>
    </citation>
    <scope>NUCLEOTIDE SEQUENCE [LARGE SCALE GENOMIC DNA]</scope>
    <source>
        <strain evidence="2">Ta-2019</strain>
    </source>
</reference>
<evidence type="ECO:0000313" key="2">
    <source>
        <dbReference type="EMBL" id="KAH9314834.1"/>
    </source>
</evidence>
<dbReference type="Gene3D" id="3.20.20.370">
    <property type="entry name" value="Glycoside hydrolase/deacetylase"/>
    <property type="match status" value="1"/>
</dbReference>
<feature type="domain" description="NodB homology" evidence="1">
    <location>
        <begin position="28"/>
        <end position="210"/>
    </location>
</feature>
<dbReference type="InterPro" id="IPR050248">
    <property type="entry name" value="Polysacc_deacetylase_ArnD"/>
</dbReference>
<protein>
    <recommendedName>
        <fullName evidence="1">NodB homology domain-containing protein</fullName>
    </recommendedName>
</protein>
<dbReference type="SUPFAM" id="SSF88713">
    <property type="entry name" value="Glycoside hydrolase/deacetylase"/>
    <property type="match status" value="1"/>
</dbReference>
<dbReference type="CDD" id="cd10958">
    <property type="entry name" value="CE4_NodB_like_2"/>
    <property type="match status" value="1"/>
</dbReference>
<name>A0AA38G4Q8_TAXCH</name>
<dbReference type="PANTHER" id="PTHR10587">
    <property type="entry name" value="GLYCOSYL TRANSFERASE-RELATED"/>
    <property type="match status" value="1"/>
</dbReference>
<gene>
    <name evidence="2" type="ORF">KI387_023461</name>
</gene>
<proteinExistence type="predicted"/>
<keyword evidence="3" id="KW-1185">Reference proteome</keyword>
<organism evidence="2 3">
    <name type="scientific">Taxus chinensis</name>
    <name type="common">Chinese yew</name>
    <name type="synonym">Taxus wallichiana var. chinensis</name>
    <dbReference type="NCBI Taxonomy" id="29808"/>
    <lineage>
        <taxon>Eukaryota</taxon>
        <taxon>Viridiplantae</taxon>
        <taxon>Streptophyta</taxon>
        <taxon>Embryophyta</taxon>
        <taxon>Tracheophyta</taxon>
        <taxon>Spermatophyta</taxon>
        <taxon>Pinopsida</taxon>
        <taxon>Pinidae</taxon>
        <taxon>Conifers II</taxon>
        <taxon>Cupressales</taxon>
        <taxon>Taxaceae</taxon>
        <taxon>Taxus</taxon>
    </lineage>
</organism>
<dbReference type="EMBL" id="JAHRHJ020000005">
    <property type="protein sequence ID" value="KAH9314834.1"/>
    <property type="molecule type" value="Genomic_DNA"/>
</dbReference>